<dbReference type="GO" id="GO:0036094">
    <property type="term" value="F:small molecule binding"/>
    <property type="evidence" value="ECO:0007669"/>
    <property type="project" value="InterPro"/>
</dbReference>
<protein>
    <recommendedName>
        <fullName evidence="2">Lipocalin/cytosolic fatty-acid binding domain-containing protein</fullName>
    </recommendedName>
</protein>
<dbReference type="InterPro" id="IPR000566">
    <property type="entry name" value="Lipocln_cytosolic_FA-bd_dom"/>
</dbReference>
<dbReference type="PANTHER" id="PTHR11430:SF77">
    <property type="entry name" value="LIPOCALIN-LIKE 1 PROTEIN"/>
    <property type="match status" value="1"/>
</dbReference>
<dbReference type="InterPro" id="IPR012674">
    <property type="entry name" value="Calycin"/>
</dbReference>
<proteinExistence type="inferred from homology"/>
<evidence type="ECO:0000313" key="3">
    <source>
        <dbReference type="EMBL" id="KAJ1145620.1"/>
    </source>
</evidence>
<comment type="similarity">
    <text evidence="1">Belongs to the calycin superfamily. Lipocalin family.</text>
</comment>
<reference evidence="3" key="1">
    <citation type="journal article" date="2022" name="bioRxiv">
        <title>Sequencing and chromosome-scale assembly of the giantPleurodeles waltlgenome.</title>
        <authorList>
            <person name="Brown T."/>
            <person name="Elewa A."/>
            <person name="Iarovenko S."/>
            <person name="Subramanian E."/>
            <person name="Araus A.J."/>
            <person name="Petzold A."/>
            <person name="Susuki M."/>
            <person name="Suzuki K.-i.T."/>
            <person name="Hayashi T."/>
            <person name="Toyoda A."/>
            <person name="Oliveira C."/>
            <person name="Osipova E."/>
            <person name="Leigh N.D."/>
            <person name="Simon A."/>
            <person name="Yun M.H."/>
        </authorList>
    </citation>
    <scope>NUCLEOTIDE SEQUENCE</scope>
    <source>
        <strain evidence="3">20211129_DDA</strain>
        <tissue evidence="3">Liver</tissue>
    </source>
</reference>
<feature type="domain" description="Lipocalin/cytosolic fatty-acid binding" evidence="2">
    <location>
        <begin position="51"/>
        <end position="178"/>
    </location>
</feature>
<keyword evidence="4" id="KW-1185">Reference proteome</keyword>
<dbReference type="InterPro" id="IPR002345">
    <property type="entry name" value="Lipocalin"/>
</dbReference>
<sequence>MDQVKMAPQKAKRQTLYQATNKGRPVPLPATGSYQIWLRRAGLQCRHQFLGQWYAVAVASDCPQFLQMKSMMKMPITIFSLLDDGDLYAATGVPGPSGCMKMDMVYHTVKPGRYTQSVPEKSDIRFVEGDSDVSLLEYSQSVSESGDACKMVRLFARKPEIPAEAVPHFKMLIAAVGLAIGDATQLPRDSKHNACRLFHYGHCMIQRKMPYNQERWLFEGQHNPSFF</sequence>
<evidence type="ECO:0000313" key="4">
    <source>
        <dbReference type="Proteomes" id="UP001066276"/>
    </source>
</evidence>
<evidence type="ECO:0000259" key="2">
    <source>
        <dbReference type="Pfam" id="PF00061"/>
    </source>
</evidence>
<dbReference type="Proteomes" id="UP001066276">
    <property type="component" value="Chromosome 6"/>
</dbReference>
<accession>A0AAV7R058</accession>
<dbReference type="AlphaFoldDB" id="A0AAV7R058"/>
<dbReference type="PANTHER" id="PTHR11430">
    <property type="entry name" value="LIPOCALIN"/>
    <property type="match status" value="1"/>
</dbReference>
<dbReference type="EMBL" id="JANPWB010000010">
    <property type="protein sequence ID" value="KAJ1145620.1"/>
    <property type="molecule type" value="Genomic_DNA"/>
</dbReference>
<evidence type="ECO:0000256" key="1">
    <source>
        <dbReference type="ARBA" id="ARBA00006889"/>
    </source>
</evidence>
<comment type="caution">
    <text evidence="3">The sequence shown here is derived from an EMBL/GenBank/DDBJ whole genome shotgun (WGS) entry which is preliminary data.</text>
</comment>
<name>A0AAV7R058_PLEWA</name>
<dbReference type="SUPFAM" id="SSF50814">
    <property type="entry name" value="Lipocalins"/>
    <property type="match status" value="1"/>
</dbReference>
<dbReference type="Gene3D" id="2.40.128.20">
    <property type="match status" value="1"/>
</dbReference>
<organism evidence="3 4">
    <name type="scientific">Pleurodeles waltl</name>
    <name type="common">Iberian ribbed newt</name>
    <dbReference type="NCBI Taxonomy" id="8319"/>
    <lineage>
        <taxon>Eukaryota</taxon>
        <taxon>Metazoa</taxon>
        <taxon>Chordata</taxon>
        <taxon>Craniata</taxon>
        <taxon>Vertebrata</taxon>
        <taxon>Euteleostomi</taxon>
        <taxon>Amphibia</taxon>
        <taxon>Batrachia</taxon>
        <taxon>Caudata</taxon>
        <taxon>Salamandroidea</taxon>
        <taxon>Salamandridae</taxon>
        <taxon>Pleurodelinae</taxon>
        <taxon>Pleurodeles</taxon>
    </lineage>
</organism>
<dbReference type="Pfam" id="PF00061">
    <property type="entry name" value="Lipocalin"/>
    <property type="match status" value="1"/>
</dbReference>
<gene>
    <name evidence="3" type="ORF">NDU88_011906</name>
</gene>